<evidence type="ECO:0008006" key="7">
    <source>
        <dbReference type="Google" id="ProtNLM"/>
    </source>
</evidence>
<name>A0A9P7YPB7_9HELO</name>
<evidence type="ECO:0000256" key="2">
    <source>
        <dbReference type="SAM" id="MobiDB-lite"/>
    </source>
</evidence>
<feature type="region of interest" description="Disordered" evidence="2">
    <location>
        <begin position="102"/>
        <end position="126"/>
    </location>
</feature>
<evidence type="ECO:0000256" key="4">
    <source>
        <dbReference type="SAM" id="SignalP"/>
    </source>
</evidence>
<feature type="transmembrane region" description="Helical" evidence="3">
    <location>
        <begin position="182"/>
        <end position="204"/>
    </location>
</feature>
<feature type="signal peptide" evidence="4">
    <location>
        <begin position="1"/>
        <end position="21"/>
    </location>
</feature>
<keyword evidence="4" id="KW-0732">Signal</keyword>
<feature type="region of interest" description="Disordered" evidence="2">
    <location>
        <begin position="337"/>
        <end position="416"/>
    </location>
</feature>
<dbReference type="EMBL" id="MU251386">
    <property type="protein sequence ID" value="KAG9237458.1"/>
    <property type="molecule type" value="Genomic_DNA"/>
</dbReference>
<feature type="compositionally biased region" description="Polar residues" evidence="2">
    <location>
        <begin position="392"/>
        <end position="416"/>
    </location>
</feature>
<feature type="region of interest" description="Disordered" evidence="2">
    <location>
        <begin position="212"/>
        <end position="239"/>
    </location>
</feature>
<sequence>MLAKTLLLTSAFSLRIQCTIQFPLQHSNISTSKVQLKYSWPISHVATPACLPGSATKFSRESKEGTKSTFEITPTRLAANIWKSTAFRIAPDVKNIRSPVTIHRNRDPHTSSPPIPTKLPTTGEEDPEYTLTTTLEKTSQVTKTVSVHTTESTTLMTSTTASSSATSTPAVETCPPSQINHYIAPFLVFFISFIMSLILLRLAYTNRLRGFPRQPQPDLVQGSGVQPAEGGTEEPKGQMEHLAAENRRYIATNREMVDRHQQEIDNLRRRNVELITQNRNLMDVQAELDRVSVELIASNQNLERVMGDRYRYGLRIGELERREGILLDEAEMTRKATEAARGRPAAAQTAFGAKKSKYQTEECMERIPTAPETAQAPNDRTGRDRTRPPTTQAAFVTESTHANIGSTSAVPKQYRS</sequence>
<reference evidence="5" key="1">
    <citation type="journal article" date="2021" name="IMA Fungus">
        <title>Genomic characterization of three marine fungi, including Emericellopsis atlantica sp. nov. with signatures of a generalist lifestyle and marine biomass degradation.</title>
        <authorList>
            <person name="Hagestad O.C."/>
            <person name="Hou L."/>
            <person name="Andersen J.H."/>
            <person name="Hansen E.H."/>
            <person name="Altermark B."/>
            <person name="Li C."/>
            <person name="Kuhnert E."/>
            <person name="Cox R.J."/>
            <person name="Crous P.W."/>
            <person name="Spatafora J.W."/>
            <person name="Lail K."/>
            <person name="Amirebrahimi M."/>
            <person name="Lipzen A."/>
            <person name="Pangilinan J."/>
            <person name="Andreopoulos W."/>
            <person name="Hayes R.D."/>
            <person name="Ng V."/>
            <person name="Grigoriev I.V."/>
            <person name="Jackson S.A."/>
            <person name="Sutton T.D.S."/>
            <person name="Dobson A.D.W."/>
            <person name="Rama T."/>
        </authorList>
    </citation>
    <scope>NUCLEOTIDE SEQUENCE</scope>
    <source>
        <strain evidence="5">TRa018bII</strain>
    </source>
</reference>
<comment type="caution">
    <text evidence="5">The sequence shown here is derived from an EMBL/GenBank/DDBJ whole genome shotgun (WGS) entry which is preliminary data.</text>
</comment>
<keyword evidence="6" id="KW-1185">Reference proteome</keyword>
<protein>
    <recommendedName>
        <fullName evidence="7">BZIP domain-containing protein</fullName>
    </recommendedName>
</protein>
<keyword evidence="1" id="KW-0175">Coiled coil</keyword>
<proteinExistence type="predicted"/>
<evidence type="ECO:0000256" key="3">
    <source>
        <dbReference type="SAM" id="Phobius"/>
    </source>
</evidence>
<feature type="chain" id="PRO_5040115945" description="BZIP domain-containing protein" evidence="4">
    <location>
        <begin position="22"/>
        <end position="416"/>
    </location>
</feature>
<evidence type="ECO:0000313" key="5">
    <source>
        <dbReference type="EMBL" id="KAG9237458.1"/>
    </source>
</evidence>
<keyword evidence="3" id="KW-1133">Transmembrane helix</keyword>
<dbReference type="Proteomes" id="UP000824998">
    <property type="component" value="Unassembled WGS sequence"/>
</dbReference>
<accession>A0A9P7YPB7</accession>
<evidence type="ECO:0000313" key="6">
    <source>
        <dbReference type="Proteomes" id="UP000824998"/>
    </source>
</evidence>
<evidence type="ECO:0000256" key="1">
    <source>
        <dbReference type="SAM" id="Coils"/>
    </source>
</evidence>
<dbReference type="AlphaFoldDB" id="A0A9P7YPB7"/>
<gene>
    <name evidence="5" type="ORF">BJ875DRAFT_493297</name>
</gene>
<keyword evidence="3" id="KW-0472">Membrane</keyword>
<keyword evidence="3" id="KW-0812">Transmembrane</keyword>
<feature type="coiled-coil region" evidence="1">
    <location>
        <begin position="250"/>
        <end position="284"/>
    </location>
</feature>
<organism evidence="5 6">
    <name type="scientific">Amylocarpus encephaloides</name>
    <dbReference type="NCBI Taxonomy" id="45428"/>
    <lineage>
        <taxon>Eukaryota</taxon>
        <taxon>Fungi</taxon>
        <taxon>Dikarya</taxon>
        <taxon>Ascomycota</taxon>
        <taxon>Pezizomycotina</taxon>
        <taxon>Leotiomycetes</taxon>
        <taxon>Helotiales</taxon>
        <taxon>Helotiales incertae sedis</taxon>
        <taxon>Amylocarpus</taxon>
    </lineage>
</organism>